<dbReference type="EMBL" id="CAJSTJ010000140">
    <property type="protein sequence ID" value="CAG7561247.1"/>
    <property type="molecule type" value="Genomic_DNA"/>
</dbReference>
<evidence type="ECO:0000313" key="2">
    <source>
        <dbReference type="EMBL" id="CAG7561247.1"/>
    </source>
</evidence>
<feature type="compositionally biased region" description="Basic and acidic residues" evidence="1">
    <location>
        <begin position="1"/>
        <end position="16"/>
    </location>
</feature>
<sequence length="714" mass="83055">MDSDHQEHLDVSRDVSPDNDFSGDPSDDDFGYDSEEEEEERPKFYPTCGLCRFYFEPGDPVCIFGSVGKNLPFRWKGEYAVPVVEPRRNGEKAFHIKCVDLVDSRISVWDDHRVRFNPYLHRMSMISGSIPYFIQPPKSFTNQRDRWLRNSITKDLQYALRGRLPPEICQTIASYCTQERATQIIRDLWLGHGRRYQTEMMIPLDYTYPTRSMMIPLDGNCPLWIRYTEMEGFRYVESISCIQQHESDELFFSPDDFAGSPLNIYFTEDHRGIRQIVITESNTPPSKYRGAGLHWAICCRHQKLPFCLRFKSDGIKLRDFFITASERRSPNWDLRRWATFPRDLDTFPQPPAICDGYDRNLSYYDAIQAIDWNAPDICGYYFYITDGELRGIVAVKEQDSRTSHVDEYQHGHLSNVVGIYIPVGHGERVSELWLRTGDYGDDAIEADTLIVRTNKHRNCVLGLDTSSFWLRFDSKESKKFTYKKLASFPPVGQTRMFYSRSGHSKTWLAFEKPTNLEAWLGYGEITTWTGEIEVLLPFPHDEPTSNNIFHNNYLVASAPLHGVRSVTACRSWENDFGYRIVGLLLTYIDGTQRCVGQVRPDHLEAPMEVRSGKIWLGSWKWRGEARRTVPLIRTIKCVRVIEPEPPENKVYDYLEMQMTGRLDWYFDHVGSSGLAPRSDVGERHDEMEAVLDRQSHLRESEIKAFDIKNWPVRK</sequence>
<proteinExistence type="predicted"/>
<dbReference type="AlphaFoldDB" id="A0A8J2NF99"/>
<evidence type="ECO:0000256" key="1">
    <source>
        <dbReference type="SAM" id="MobiDB-lite"/>
    </source>
</evidence>
<accession>A0A8J2NF99</accession>
<feature type="compositionally biased region" description="Acidic residues" evidence="1">
    <location>
        <begin position="25"/>
        <end position="39"/>
    </location>
</feature>
<evidence type="ECO:0000313" key="3">
    <source>
        <dbReference type="Proteomes" id="UP000693738"/>
    </source>
</evidence>
<organism evidence="2 3">
    <name type="scientific">Fusarium equiseti</name>
    <name type="common">Fusarium scirpi</name>
    <dbReference type="NCBI Taxonomy" id="61235"/>
    <lineage>
        <taxon>Eukaryota</taxon>
        <taxon>Fungi</taxon>
        <taxon>Dikarya</taxon>
        <taxon>Ascomycota</taxon>
        <taxon>Pezizomycotina</taxon>
        <taxon>Sordariomycetes</taxon>
        <taxon>Hypocreomycetidae</taxon>
        <taxon>Hypocreales</taxon>
        <taxon>Nectriaceae</taxon>
        <taxon>Fusarium</taxon>
        <taxon>Fusarium incarnatum-equiseti species complex</taxon>
    </lineage>
</organism>
<reference evidence="2" key="1">
    <citation type="submission" date="2021-05" db="EMBL/GenBank/DDBJ databases">
        <authorList>
            <person name="Khan N."/>
        </authorList>
    </citation>
    <scope>NUCLEOTIDE SEQUENCE</scope>
</reference>
<feature type="region of interest" description="Disordered" evidence="1">
    <location>
        <begin position="1"/>
        <end position="41"/>
    </location>
</feature>
<protein>
    <submittedName>
        <fullName evidence="2">Uncharacterized protein</fullName>
    </submittedName>
</protein>
<dbReference type="Proteomes" id="UP000693738">
    <property type="component" value="Unassembled WGS sequence"/>
</dbReference>
<gene>
    <name evidence="2" type="ORF">FEQUK3_LOCUS6963</name>
</gene>
<name>A0A8J2NF99_FUSEQ</name>
<comment type="caution">
    <text evidence="2">The sequence shown here is derived from an EMBL/GenBank/DDBJ whole genome shotgun (WGS) entry which is preliminary data.</text>
</comment>